<name>A0ACC1QAE0_9APHY</name>
<dbReference type="Proteomes" id="UP001144978">
    <property type="component" value="Unassembled WGS sequence"/>
</dbReference>
<evidence type="ECO:0000313" key="2">
    <source>
        <dbReference type="Proteomes" id="UP001144978"/>
    </source>
</evidence>
<gene>
    <name evidence="1" type="ORF">NUW54_g638</name>
</gene>
<protein>
    <submittedName>
        <fullName evidence="1">Uncharacterized protein</fullName>
    </submittedName>
</protein>
<sequence>MDGVDILGLITGIFSILSVPIGVIAFIYNLLPCTRLRELEQIFSETEDMLHKTAEAGLLGSQRTAYEFQTRLEALRASLEDVRVESHCAATYAQNFKKMLAGLSRRIFSLCAQVKMLRADISTTSARERERLRQANTSVTGEPGADGSGSTEGSSSPTPSVECLPSAFPVSVEVGVHKDSKQPCHRRYIGGVSQLHTAVVL</sequence>
<proteinExistence type="predicted"/>
<accession>A0ACC1QAE0</accession>
<dbReference type="EMBL" id="JANSHE010000086">
    <property type="protein sequence ID" value="KAJ3017217.1"/>
    <property type="molecule type" value="Genomic_DNA"/>
</dbReference>
<organism evidence="1 2">
    <name type="scientific">Trametes sanguinea</name>
    <dbReference type="NCBI Taxonomy" id="158606"/>
    <lineage>
        <taxon>Eukaryota</taxon>
        <taxon>Fungi</taxon>
        <taxon>Dikarya</taxon>
        <taxon>Basidiomycota</taxon>
        <taxon>Agaricomycotina</taxon>
        <taxon>Agaricomycetes</taxon>
        <taxon>Polyporales</taxon>
        <taxon>Polyporaceae</taxon>
        <taxon>Trametes</taxon>
    </lineage>
</organism>
<evidence type="ECO:0000313" key="1">
    <source>
        <dbReference type="EMBL" id="KAJ3017217.1"/>
    </source>
</evidence>
<reference evidence="1" key="1">
    <citation type="submission" date="2022-08" db="EMBL/GenBank/DDBJ databases">
        <title>Genome Sequence of Pycnoporus sanguineus.</title>
        <authorList>
            <person name="Buettner E."/>
        </authorList>
    </citation>
    <scope>NUCLEOTIDE SEQUENCE</scope>
    <source>
        <strain evidence="1">CG-C14</strain>
    </source>
</reference>
<comment type="caution">
    <text evidence="1">The sequence shown here is derived from an EMBL/GenBank/DDBJ whole genome shotgun (WGS) entry which is preliminary data.</text>
</comment>
<keyword evidence="2" id="KW-1185">Reference proteome</keyword>